<keyword evidence="2" id="KW-1185">Reference proteome</keyword>
<name>A0ACC4B3G8_POPAL</name>
<reference evidence="1 2" key="1">
    <citation type="journal article" date="2024" name="Plant Biotechnol. J.">
        <title>Genome and CRISPR/Cas9 system of a widespread forest tree (Populus alba) in the world.</title>
        <authorList>
            <person name="Liu Y.J."/>
            <person name="Jiang P.F."/>
            <person name="Han X.M."/>
            <person name="Li X.Y."/>
            <person name="Wang H.M."/>
            <person name="Wang Y.J."/>
            <person name="Wang X.X."/>
            <person name="Zeng Q.Y."/>
        </authorList>
    </citation>
    <scope>NUCLEOTIDE SEQUENCE [LARGE SCALE GENOMIC DNA]</scope>
    <source>
        <strain evidence="2">cv. PAL-ZL1</strain>
    </source>
</reference>
<accession>A0ACC4B3G8</accession>
<gene>
    <name evidence="1" type="ORF">D5086_026446</name>
</gene>
<dbReference type="Proteomes" id="UP000309997">
    <property type="component" value="Unassembled WGS sequence"/>
</dbReference>
<protein>
    <submittedName>
        <fullName evidence="1">Uncharacterized protein</fullName>
    </submittedName>
</protein>
<evidence type="ECO:0000313" key="2">
    <source>
        <dbReference type="Proteomes" id="UP000309997"/>
    </source>
</evidence>
<organism evidence="1 2">
    <name type="scientific">Populus alba</name>
    <name type="common">White poplar</name>
    <dbReference type="NCBI Taxonomy" id="43335"/>
    <lineage>
        <taxon>Eukaryota</taxon>
        <taxon>Viridiplantae</taxon>
        <taxon>Streptophyta</taxon>
        <taxon>Embryophyta</taxon>
        <taxon>Tracheophyta</taxon>
        <taxon>Spermatophyta</taxon>
        <taxon>Magnoliopsida</taxon>
        <taxon>eudicotyledons</taxon>
        <taxon>Gunneridae</taxon>
        <taxon>Pentapetalae</taxon>
        <taxon>rosids</taxon>
        <taxon>fabids</taxon>
        <taxon>Malpighiales</taxon>
        <taxon>Salicaceae</taxon>
        <taxon>Saliceae</taxon>
        <taxon>Populus</taxon>
    </lineage>
</organism>
<comment type="caution">
    <text evidence="1">The sequence shown here is derived from an EMBL/GenBank/DDBJ whole genome shotgun (WGS) entry which is preliminary data.</text>
</comment>
<proteinExistence type="predicted"/>
<sequence>MAITLNNGFQMLIIVLGVWRMEGKEIRNLIINPIKLGYRHFDCVADHKSEAMIGEVLAEAFKTGLAKREDLFITTKLWNSDHGHVVRPPSIV</sequence>
<dbReference type="EMBL" id="RCHU02000014">
    <property type="protein sequence ID" value="KAL3572542.1"/>
    <property type="molecule type" value="Genomic_DNA"/>
</dbReference>
<evidence type="ECO:0000313" key="1">
    <source>
        <dbReference type="EMBL" id="KAL3572542.1"/>
    </source>
</evidence>